<dbReference type="FunFam" id="3.30.50.10:FF:000001">
    <property type="entry name" value="GATA transcription factor (GATAd)"/>
    <property type="match status" value="1"/>
</dbReference>
<feature type="region of interest" description="Disordered" evidence="12">
    <location>
        <begin position="1"/>
        <end position="67"/>
    </location>
</feature>
<dbReference type="AlphaFoldDB" id="A0A4U5UB05"/>
<keyword evidence="3" id="KW-0677">Repeat</keyword>
<organism evidence="14 15">
    <name type="scientific">Collichthys lucidus</name>
    <name type="common">Big head croaker</name>
    <name type="synonym">Sciaena lucida</name>
    <dbReference type="NCBI Taxonomy" id="240159"/>
    <lineage>
        <taxon>Eukaryota</taxon>
        <taxon>Metazoa</taxon>
        <taxon>Chordata</taxon>
        <taxon>Craniata</taxon>
        <taxon>Vertebrata</taxon>
        <taxon>Euteleostomi</taxon>
        <taxon>Actinopterygii</taxon>
        <taxon>Neopterygii</taxon>
        <taxon>Teleostei</taxon>
        <taxon>Neoteleostei</taxon>
        <taxon>Acanthomorphata</taxon>
        <taxon>Eupercaria</taxon>
        <taxon>Sciaenidae</taxon>
        <taxon>Collichthys</taxon>
    </lineage>
</organism>
<evidence type="ECO:0000256" key="10">
    <source>
        <dbReference type="ARBA" id="ARBA00023242"/>
    </source>
</evidence>
<dbReference type="SUPFAM" id="SSF57716">
    <property type="entry name" value="Glucocorticoid receptor-like (DNA-binding domain)"/>
    <property type="match status" value="2"/>
</dbReference>
<keyword evidence="8" id="KW-0010">Activator</keyword>
<name>A0A4U5UB05_COLLU</name>
<dbReference type="Proteomes" id="UP000298787">
    <property type="component" value="Chromosome 5"/>
</dbReference>
<feature type="compositionally biased region" description="Low complexity" evidence="12">
    <location>
        <begin position="40"/>
        <end position="53"/>
    </location>
</feature>
<evidence type="ECO:0000313" key="15">
    <source>
        <dbReference type="Proteomes" id="UP000298787"/>
    </source>
</evidence>
<dbReference type="PRINTS" id="PR00619">
    <property type="entry name" value="GATAZNFINGER"/>
</dbReference>
<dbReference type="Pfam" id="PF00320">
    <property type="entry name" value="GATA"/>
    <property type="match status" value="2"/>
</dbReference>
<evidence type="ECO:0000256" key="8">
    <source>
        <dbReference type="ARBA" id="ARBA00023159"/>
    </source>
</evidence>
<dbReference type="GO" id="GO:0005634">
    <property type="term" value="C:nucleus"/>
    <property type="evidence" value="ECO:0007669"/>
    <property type="project" value="UniProtKB-SubCell"/>
</dbReference>
<feature type="compositionally biased region" description="Polar residues" evidence="12">
    <location>
        <begin position="9"/>
        <end position="23"/>
    </location>
</feature>
<evidence type="ECO:0000256" key="1">
    <source>
        <dbReference type="ARBA" id="ARBA00004123"/>
    </source>
</evidence>
<keyword evidence="6" id="KW-0805">Transcription regulation</keyword>
<dbReference type="PANTHER" id="PTHR10071:SF190">
    <property type="entry name" value="ERYTHROID TRANSCRIPTION FACTOR"/>
    <property type="match status" value="1"/>
</dbReference>
<evidence type="ECO:0000256" key="3">
    <source>
        <dbReference type="ARBA" id="ARBA00022737"/>
    </source>
</evidence>
<keyword evidence="9" id="KW-0804">Transcription</keyword>
<dbReference type="STRING" id="240159.A0A4U5UB05"/>
<dbReference type="EMBL" id="CM014082">
    <property type="protein sequence ID" value="TKS71656.1"/>
    <property type="molecule type" value="Genomic_DNA"/>
</dbReference>
<dbReference type="PROSITE" id="PS00344">
    <property type="entry name" value="GATA_ZN_FINGER_1"/>
    <property type="match status" value="2"/>
</dbReference>
<gene>
    <name evidence="14" type="ORF">D9C73_004892</name>
</gene>
<dbReference type="GO" id="GO:0008270">
    <property type="term" value="F:zinc ion binding"/>
    <property type="evidence" value="ECO:0007669"/>
    <property type="project" value="UniProtKB-KW"/>
</dbReference>
<dbReference type="PROSITE" id="PS50114">
    <property type="entry name" value="GATA_ZN_FINGER_2"/>
    <property type="match status" value="2"/>
</dbReference>
<evidence type="ECO:0000256" key="7">
    <source>
        <dbReference type="ARBA" id="ARBA00023125"/>
    </source>
</evidence>
<dbReference type="Gene3D" id="3.30.50.10">
    <property type="entry name" value="Erythroid Transcription Factor GATA-1, subunit A"/>
    <property type="match status" value="2"/>
</dbReference>
<dbReference type="GO" id="GO:0045165">
    <property type="term" value="P:cell fate commitment"/>
    <property type="evidence" value="ECO:0007669"/>
    <property type="project" value="TreeGrafter"/>
</dbReference>
<dbReference type="GO" id="GO:0000981">
    <property type="term" value="F:DNA-binding transcription factor activity, RNA polymerase II-specific"/>
    <property type="evidence" value="ECO:0007669"/>
    <property type="project" value="TreeGrafter"/>
</dbReference>
<feature type="domain" description="GATA-type" evidence="13">
    <location>
        <begin position="266"/>
        <end position="319"/>
    </location>
</feature>
<dbReference type="SMART" id="SM00401">
    <property type="entry name" value="ZnF_GATA"/>
    <property type="match status" value="2"/>
</dbReference>
<dbReference type="GO" id="GO:0000978">
    <property type="term" value="F:RNA polymerase II cis-regulatory region sequence-specific DNA binding"/>
    <property type="evidence" value="ECO:0007669"/>
    <property type="project" value="TreeGrafter"/>
</dbReference>
<keyword evidence="2" id="KW-0479">Metal-binding</keyword>
<feature type="domain" description="GATA-type" evidence="13">
    <location>
        <begin position="212"/>
        <end position="266"/>
    </location>
</feature>
<comment type="subcellular location">
    <subcellularLocation>
        <location evidence="1">Nucleus</location>
    </subcellularLocation>
</comment>
<dbReference type="InterPro" id="IPR000679">
    <property type="entry name" value="Znf_GATA"/>
</dbReference>
<keyword evidence="5" id="KW-0862">Zinc</keyword>
<accession>A0A4U5UB05</accession>
<keyword evidence="15" id="KW-1185">Reference proteome</keyword>
<dbReference type="PANTHER" id="PTHR10071">
    <property type="entry name" value="TRANSCRIPTION FACTOR GATA FAMILY MEMBER"/>
    <property type="match status" value="1"/>
</dbReference>
<keyword evidence="10" id="KW-0539">Nucleus</keyword>
<evidence type="ECO:0000259" key="13">
    <source>
        <dbReference type="PROSITE" id="PS50114"/>
    </source>
</evidence>
<dbReference type="InterPro" id="IPR013088">
    <property type="entry name" value="Znf_NHR/GATA"/>
</dbReference>
<evidence type="ECO:0000256" key="9">
    <source>
        <dbReference type="ARBA" id="ARBA00023163"/>
    </source>
</evidence>
<dbReference type="FunFam" id="3.30.50.10:FF:000032">
    <property type="entry name" value="Transcription factor GATA-3"/>
    <property type="match status" value="1"/>
</dbReference>
<evidence type="ECO:0000256" key="2">
    <source>
        <dbReference type="ARBA" id="ARBA00022723"/>
    </source>
</evidence>
<reference evidence="14 15" key="1">
    <citation type="submission" date="2019-01" db="EMBL/GenBank/DDBJ databases">
        <title>Genome Assembly of Collichthys lucidus.</title>
        <authorList>
            <person name="Cai M."/>
            <person name="Xiao S."/>
        </authorList>
    </citation>
    <scope>NUCLEOTIDE SEQUENCE [LARGE SCALE GENOMIC DNA]</scope>
    <source>
        <strain evidence="14">JT15FE1705JMU</strain>
        <tissue evidence="14">Muscle</tissue>
    </source>
</reference>
<evidence type="ECO:0000256" key="12">
    <source>
        <dbReference type="SAM" id="MobiDB-lite"/>
    </source>
</evidence>
<protein>
    <submittedName>
        <fullName evidence="14">Endothelial transcription factor GATA-2 GATA-binding protein 2</fullName>
    </submittedName>
</protein>
<keyword evidence="7" id="KW-0238">DNA-binding</keyword>
<evidence type="ECO:0000256" key="4">
    <source>
        <dbReference type="ARBA" id="ARBA00022771"/>
    </source>
</evidence>
<feature type="region of interest" description="Disordered" evidence="12">
    <location>
        <begin position="128"/>
        <end position="166"/>
    </location>
</feature>
<dbReference type="InterPro" id="IPR039355">
    <property type="entry name" value="Transcription_factor_GATA"/>
</dbReference>
<evidence type="ECO:0000256" key="6">
    <source>
        <dbReference type="ARBA" id="ARBA00023015"/>
    </source>
</evidence>
<dbReference type="GO" id="GO:0045944">
    <property type="term" value="P:positive regulation of transcription by RNA polymerase II"/>
    <property type="evidence" value="ECO:0007669"/>
    <property type="project" value="TreeGrafter"/>
</dbReference>
<sequence length="409" mass="45165">MSDSHRINSSDGESGLPASSLTQPGDIMAGRGESSPVGSPPQRLGRQPLQQVQPAPPRLRVPRRPLRSLPVQQQLKHGLRILVNTAVPLQPSSVHFPTDATKGRIAGPGGRVSLRHQNGREGIYQIPSVVTGGDEDGGLQSAEEQPGLHERSDPIHTPSHTDVSHLLSPSCARVRQQPVSPRQPAGSIIQLHPQEQRQDTVLHRSTVNWIQPREGRECVNCGATSTPLWRRDSTGHYLCNACGLYHKMNGQNRPLIKPKRRLSAARRAGTCCANCQTTTTTLWRRNANGDPVCNACGLYYKLHNVNRPLTMKKEGIQTRNRKMSNKSKKSKRCSDSYEEFSKNLHDKSSPFCAASLAGHRAFRTILALILRSKVSIVQVTPLTLVDADLHFLINRLLHRAVEISVVDRN</sequence>
<proteinExistence type="predicted"/>
<evidence type="ECO:0000313" key="14">
    <source>
        <dbReference type="EMBL" id="TKS71656.1"/>
    </source>
</evidence>
<keyword evidence="4 11" id="KW-0863">Zinc-finger</keyword>
<dbReference type="CDD" id="cd00202">
    <property type="entry name" value="ZnF_GATA"/>
    <property type="match status" value="2"/>
</dbReference>
<evidence type="ECO:0000256" key="11">
    <source>
        <dbReference type="PROSITE-ProRule" id="PRU00094"/>
    </source>
</evidence>
<dbReference type="GO" id="GO:0000122">
    <property type="term" value="P:negative regulation of transcription by RNA polymerase II"/>
    <property type="evidence" value="ECO:0007669"/>
    <property type="project" value="TreeGrafter"/>
</dbReference>
<evidence type="ECO:0000256" key="5">
    <source>
        <dbReference type="ARBA" id="ARBA00022833"/>
    </source>
</evidence>